<keyword evidence="1" id="KW-0812">Transmembrane</keyword>
<name>A0A1M5QDD3_9ALTE</name>
<evidence type="ECO:0008006" key="4">
    <source>
        <dbReference type="Google" id="ProtNLM"/>
    </source>
</evidence>
<dbReference type="SUPFAM" id="SSF103473">
    <property type="entry name" value="MFS general substrate transporter"/>
    <property type="match status" value="1"/>
</dbReference>
<dbReference type="InterPro" id="IPR052528">
    <property type="entry name" value="Sugar_transport-like"/>
</dbReference>
<feature type="transmembrane region" description="Helical" evidence="1">
    <location>
        <begin position="361"/>
        <end position="381"/>
    </location>
</feature>
<dbReference type="STRING" id="634436.SAMN05216361_3851"/>
<feature type="transmembrane region" description="Helical" evidence="1">
    <location>
        <begin position="99"/>
        <end position="118"/>
    </location>
</feature>
<proteinExistence type="predicted"/>
<reference evidence="3" key="1">
    <citation type="submission" date="2016-11" db="EMBL/GenBank/DDBJ databases">
        <authorList>
            <person name="Varghese N."/>
            <person name="Submissions S."/>
        </authorList>
    </citation>
    <scope>NUCLEOTIDE SEQUENCE [LARGE SCALE GENOMIC DNA]</scope>
    <source>
        <strain evidence="3">CGMCC 1.8995</strain>
    </source>
</reference>
<feature type="transmembrane region" description="Helical" evidence="1">
    <location>
        <begin position="244"/>
        <end position="265"/>
    </location>
</feature>
<dbReference type="OrthoDB" id="1117124at2"/>
<keyword evidence="1" id="KW-0472">Membrane</keyword>
<dbReference type="InterPro" id="IPR036259">
    <property type="entry name" value="MFS_trans_sf"/>
</dbReference>
<organism evidence="2 3">
    <name type="scientific">Marisediminitalea aggregata</name>
    <dbReference type="NCBI Taxonomy" id="634436"/>
    <lineage>
        <taxon>Bacteria</taxon>
        <taxon>Pseudomonadati</taxon>
        <taxon>Pseudomonadota</taxon>
        <taxon>Gammaproteobacteria</taxon>
        <taxon>Alteromonadales</taxon>
        <taxon>Alteromonadaceae</taxon>
        <taxon>Marisediminitalea</taxon>
    </lineage>
</organism>
<dbReference type="AlphaFoldDB" id="A0A1M5QDD3"/>
<sequence>MNARQRKLIASLSASKLADLLISAKTTLPALLLAAGAPAWMLGWLVPIRESGALLPQAPLGVLLRRLPARHRVWRVGMHVQILSVLGIAAAALFLEGATAGWCMLAALVLLSLGRSACSLSMKDIQADIVEQGERGKLLGIASTISGILTLAIAVPLTFMGEDLGNKVASGITLFAAGAFTVGLVILYANHTRVETEEDGSSGFNWRFDSTVYRFILVRGLFVHSALLAPYFMVQSEQDAMQLLPYFLAAQALATMLSSFIWGSVADKSARLTLQLAGGLALLACALLNWLPEHNVYTAGFSFFVLAVAHTGVRTGRKTYSLDVKEGQDRTELVAFSNTAIGIILLGFGALYAMLSATTDLNIVAIMSGALTAGMLLTLILPSEK</sequence>
<feature type="transmembrane region" description="Helical" evidence="1">
    <location>
        <begin position="333"/>
        <end position="355"/>
    </location>
</feature>
<keyword evidence="1" id="KW-1133">Transmembrane helix</keyword>
<feature type="transmembrane region" description="Helical" evidence="1">
    <location>
        <begin position="272"/>
        <end position="290"/>
    </location>
</feature>
<evidence type="ECO:0000256" key="1">
    <source>
        <dbReference type="SAM" id="Phobius"/>
    </source>
</evidence>
<feature type="transmembrane region" description="Helical" evidence="1">
    <location>
        <begin position="211"/>
        <end position="232"/>
    </location>
</feature>
<protein>
    <recommendedName>
        <fullName evidence="4">Major Facilitator Superfamily protein</fullName>
    </recommendedName>
</protein>
<evidence type="ECO:0000313" key="3">
    <source>
        <dbReference type="Proteomes" id="UP000184520"/>
    </source>
</evidence>
<feature type="transmembrane region" description="Helical" evidence="1">
    <location>
        <begin position="171"/>
        <end position="190"/>
    </location>
</feature>
<accession>A0A1M5QDD3</accession>
<dbReference type="PANTHER" id="PTHR23526:SF2">
    <property type="entry name" value="MAJOR FACILITATOR SUPERFAMILY (MFS) PROFILE DOMAIN-CONTAINING PROTEIN"/>
    <property type="match status" value="1"/>
</dbReference>
<dbReference type="RefSeq" id="WP_073324777.1">
    <property type="nucleotide sequence ID" value="NZ_FQWD01000006.1"/>
</dbReference>
<dbReference type="EMBL" id="FQWD01000006">
    <property type="protein sequence ID" value="SHH12077.1"/>
    <property type="molecule type" value="Genomic_DNA"/>
</dbReference>
<evidence type="ECO:0000313" key="2">
    <source>
        <dbReference type="EMBL" id="SHH12077.1"/>
    </source>
</evidence>
<dbReference type="Proteomes" id="UP000184520">
    <property type="component" value="Unassembled WGS sequence"/>
</dbReference>
<gene>
    <name evidence="2" type="ORF">SAMN05216361_3851</name>
</gene>
<feature type="transmembrane region" description="Helical" evidence="1">
    <location>
        <begin position="138"/>
        <end position="159"/>
    </location>
</feature>
<feature type="transmembrane region" description="Helical" evidence="1">
    <location>
        <begin position="296"/>
        <end position="313"/>
    </location>
</feature>
<keyword evidence="3" id="KW-1185">Reference proteome</keyword>
<feature type="transmembrane region" description="Helical" evidence="1">
    <location>
        <begin position="73"/>
        <end position="93"/>
    </location>
</feature>
<dbReference type="PANTHER" id="PTHR23526">
    <property type="entry name" value="INTEGRAL MEMBRANE TRANSPORT PROTEIN-RELATED"/>
    <property type="match status" value="1"/>
</dbReference>
<dbReference type="Gene3D" id="1.20.1250.20">
    <property type="entry name" value="MFS general substrate transporter like domains"/>
    <property type="match status" value="1"/>
</dbReference>